<gene>
    <name evidence="1" type="ORF">F4820DRAFT_316742</name>
</gene>
<protein>
    <submittedName>
        <fullName evidence="1">Uncharacterized protein</fullName>
    </submittedName>
</protein>
<keyword evidence="2" id="KW-1185">Reference proteome</keyword>
<evidence type="ECO:0000313" key="1">
    <source>
        <dbReference type="EMBL" id="KAI4869975.1"/>
    </source>
</evidence>
<sequence>MASSFTPFPFLPPELRQQIWREALEDESDKYIILRRREAKSYMHQLLPQISPFLVLTRESRALAMASYPTVLDMTSDNRYVTERRRGSLRVDLDRVVFVWFWGSPPSKWSVKDLKAQYTGWYRKAPKMLKLQREQLNSSVRRILDVDLGRSFSPDRDRDQYPDSNRYTSDCEVRHKKMYPKLVFKGYVAPNKDDCLTQEGNLLPPSIIMQNLIDKMGRNPRSVHYRYTYRPGTWPDCAAGLPTLGPSEDSE</sequence>
<comment type="caution">
    <text evidence="1">The sequence shown here is derived from an EMBL/GenBank/DDBJ whole genome shotgun (WGS) entry which is preliminary data.</text>
</comment>
<proteinExistence type="predicted"/>
<evidence type="ECO:0000313" key="2">
    <source>
        <dbReference type="Proteomes" id="UP001497700"/>
    </source>
</evidence>
<accession>A0ACB9ZGM5</accession>
<organism evidence="1 2">
    <name type="scientific">Hypoxylon rubiginosum</name>
    <dbReference type="NCBI Taxonomy" id="110542"/>
    <lineage>
        <taxon>Eukaryota</taxon>
        <taxon>Fungi</taxon>
        <taxon>Dikarya</taxon>
        <taxon>Ascomycota</taxon>
        <taxon>Pezizomycotina</taxon>
        <taxon>Sordariomycetes</taxon>
        <taxon>Xylariomycetidae</taxon>
        <taxon>Xylariales</taxon>
        <taxon>Hypoxylaceae</taxon>
        <taxon>Hypoxylon</taxon>
    </lineage>
</organism>
<name>A0ACB9ZGM5_9PEZI</name>
<reference evidence="1 2" key="1">
    <citation type="journal article" date="2022" name="New Phytol.">
        <title>Ecological generalism drives hyperdiversity of secondary metabolite gene clusters in xylarialean endophytes.</title>
        <authorList>
            <person name="Franco M.E.E."/>
            <person name="Wisecaver J.H."/>
            <person name="Arnold A.E."/>
            <person name="Ju Y.M."/>
            <person name="Slot J.C."/>
            <person name="Ahrendt S."/>
            <person name="Moore L.P."/>
            <person name="Eastman K.E."/>
            <person name="Scott K."/>
            <person name="Konkel Z."/>
            <person name="Mondo S.J."/>
            <person name="Kuo A."/>
            <person name="Hayes R.D."/>
            <person name="Haridas S."/>
            <person name="Andreopoulos B."/>
            <person name="Riley R."/>
            <person name="LaButti K."/>
            <person name="Pangilinan J."/>
            <person name="Lipzen A."/>
            <person name="Amirebrahimi M."/>
            <person name="Yan J."/>
            <person name="Adam C."/>
            <person name="Keymanesh K."/>
            <person name="Ng V."/>
            <person name="Louie K."/>
            <person name="Northen T."/>
            <person name="Drula E."/>
            <person name="Henrissat B."/>
            <person name="Hsieh H.M."/>
            <person name="Youens-Clark K."/>
            <person name="Lutzoni F."/>
            <person name="Miadlikowska J."/>
            <person name="Eastwood D.C."/>
            <person name="Hamelin R.C."/>
            <person name="Grigoriev I.V."/>
            <person name="U'Ren J.M."/>
        </authorList>
    </citation>
    <scope>NUCLEOTIDE SEQUENCE [LARGE SCALE GENOMIC DNA]</scope>
    <source>
        <strain evidence="1 2">CBS 119005</strain>
    </source>
</reference>
<dbReference type="EMBL" id="MU393426">
    <property type="protein sequence ID" value="KAI4869975.1"/>
    <property type="molecule type" value="Genomic_DNA"/>
</dbReference>
<dbReference type="Proteomes" id="UP001497700">
    <property type="component" value="Unassembled WGS sequence"/>
</dbReference>